<sequence length="62" mass="6563">SGAEAVGVRRGDIVVSADGEHVSEIGDLAAVIDRKEIGQTVSLELYRDGEMVYVDVELSESA</sequence>
<dbReference type="Gene3D" id="2.30.42.10">
    <property type="match status" value="1"/>
</dbReference>
<feature type="domain" description="PDZ" evidence="1">
    <location>
        <begin position="3"/>
        <end position="58"/>
    </location>
</feature>
<reference evidence="2" key="2">
    <citation type="journal article" date="2021" name="PeerJ">
        <title>Extensive microbial diversity within the chicken gut microbiome revealed by metagenomics and culture.</title>
        <authorList>
            <person name="Gilroy R."/>
            <person name="Ravi A."/>
            <person name="Getino M."/>
            <person name="Pursley I."/>
            <person name="Horton D.L."/>
            <person name="Alikhan N.F."/>
            <person name="Baker D."/>
            <person name="Gharbi K."/>
            <person name="Hall N."/>
            <person name="Watson M."/>
            <person name="Adriaenssens E.M."/>
            <person name="Foster-Nyarko E."/>
            <person name="Jarju S."/>
            <person name="Secka A."/>
            <person name="Antonio M."/>
            <person name="Oren A."/>
            <person name="Chaudhuri R.R."/>
            <person name="La Ragione R."/>
            <person name="Hildebrand F."/>
            <person name="Pallen M.J."/>
        </authorList>
    </citation>
    <scope>NUCLEOTIDE SEQUENCE</scope>
    <source>
        <strain evidence="2">ChiHjej10B9-9673</strain>
    </source>
</reference>
<dbReference type="EMBL" id="DVJK01000203">
    <property type="protein sequence ID" value="HIS67329.1"/>
    <property type="molecule type" value="Genomic_DNA"/>
</dbReference>
<dbReference type="Proteomes" id="UP000824001">
    <property type="component" value="Unassembled WGS sequence"/>
</dbReference>
<dbReference type="InterPro" id="IPR001478">
    <property type="entry name" value="PDZ"/>
</dbReference>
<evidence type="ECO:0000313" key="2">
    <source>
        <dbReference type="EMBL" id="HIS67329.1"/>
    </source>
</evidence>
<evidence type="ECO:0000259" key="1">
    <source>
        <dbReference type="Pfam" id="PF13180"/>
    </source>
</evidence>
<feature type="non-terminal residue" evidence="2">
    <location>
        <position position="1"/>
    </location>
</feature>
<gene>
    <name evidence="2" type="ORF">IAC18_07170</name>
</gene>
<proteinExistence type="predicted"/>
<protein>
    <submittedName>
        <fullName evidence="2">PDZ domain-containing protein</fullName>
    </submittedName>
</protein>
<evidence type="ECO:0000313" key="3">
    <source>
        <dbReference type="Proteomes" id="UP000824001"/>
    </source>
</evidence>
<comment type="caution">
    <text evidence="2">The sequence shown here is derived from an EMBL/GenBank/DDBJ whole genome shotgun (WGS) entry which is preliminary data.</text>
</comment>
<organism evidence="2 3">
    <name type="scientific">Candidatus Scatomorpha merdipullorum</name>
    <dbReference type="NCBI Taxonomy" id="2840927"/>
    <lineage>
        <taxon>Bacteria</taxon>
        <taxon>Bacillati</taxon>
        <taxon>Bacillota</taxon>
        <taxon>Clostridia</taxon>
        <taxon>Eubacteriales</taxon>
        <taxon>Candidatus Scatomorpha</taxon>
    </lineage>
</organism>
<accession>A0A9D1JWJ8</accession>
<dbReference type="AlphaFoldDB" id="A0A9D1JWJ8"/>
<dbReference type="InterPro" id="IPR036034">
    <property type="entry name" value="PDZ_sf"/>
</dbReference>
<dbReference type="SUPFAM" id="SSF50156">
    <property type="entry name" value="PDZ domain-like"/>
    <property type="match status" value="1"/>
</dbReference>
<dbReference type="Pfam" id="PF13180">
    <property type="entry name" value="PDZ_2"/>
    <property type="match status" value="1"/>
</dbReference>
<name>A0A9D1JWJ8_9FIRM</name>
<reference evidence="2" key="1">
    <citation type="submission" date="2020-10" db="EMBL/GenBank/DDBJ databases">
        <authorList>
            <person name="Gilroy R."/>
        </authorList>
    </citation>
    <scope>NUCLEOTIDE SEQUENCE</scope>
    <source>
        <strain evidence="2">ChiHjej10B9-9673</strain>
    </source>
</reference>